<sequence length="348" mass="37259">MLGCMNQISQVTQVSPISHTSSITQPAPVDVHRPLQGRTRERASGHEAGSEKTPRLLTEVWRRGDGDHQVGLDVEGGVRLRVADDIAAALRLLDGRHTLEEVAALEAVDPVALRETVTSIPKHLWAADGDAAPAVRLIGAGHLGRTFAEQWTAARPTVPLVLIDPMPPPPGLYEQRYPSAAACLQAALAEGCVPDHGLDVSTRQHWWDAPGRPTITVIAQDAAECDRALTGSLVRDDQPHLLIRPLPTGAVVGPLVEPGTTSCLRCADLIRAGDAGWGSVLAQAVRRRVVPSHHHLAWAASVAVFHLGRWMDHGACALQGATWESTEISGEHVTRLWPHHPDCGCGGL</sequence>
<dbReference type="Gene3D" id="3.40.50.720">
    <property type="entry name" value="NAD(P)-binding Rossmann-like Domain"/>
    <property type="match status" value="1"/>
</dbReference>
<keyword evidence="2" id="KW-1185">Reference proteome</keyword>
<proteinExistence type="predicted"/>
<reference evidence="1 2" key="1">
    <citation type="submission" date="2019-06" db="EMBL/GenBank/DDBJ databases">
        <title>Sequencing the genomes of 1000 actinobacteria strains.</title>
        <authorList>
            <person name="Klenk H.-P."/>
        </authorList>
    </citation>
    <scope>NUCLEOTIDE SEQUENCE [LARGE SCALE GENOMIC DNA]</scope>
    <source>
        <strain evidence="1 2">DSM 8251</strain>
    </source>
</reference>
<dbReference type="EMBL" id="VFOR01000002">
    <property type="protein sequence ID" value="TQL57628.1"/>
    <property type="molecule type" value="Genomic_DNA"/>
</dbReference>
<gene>
    <name evidence="1" type="ORF">FB460_1464</name>
</gene>
<accession>A0A542ZBC0</accession>
<organism evidence="1 2">
    <name type="scientific">Propioniferax innocua</name>
    <dbReference type="NCBI Taxonomy" id="1753"/>
    <lineage>
        <taxon>Bacteria</taxon>
        <taxon>Bacillati</taxon>
        <taxon>Actinomycetota</taxon>
        <taxon>Actinomycetes</taxon>
        <taxon>Propionibacteriales</taxon>
        <taxon>Propionibacteriaceae</taxon>
        <taxon>Propioniferax</taxon>
    </lineage>
</organism>
<evidence type="ECO:0000313" key="2">
    <source>
        <dbReference type="Proteomes" id="UP000316196"/>
    </source>
</evidence>
<evidence type="ECO:0008006" key="3">
    <source>
        <dbReference type="Google" id="ProtNLM"/>
    </source>
</evidence>
<comment type="caution">
    <text evidence="1">The sequence shown here is derived from an EMBL/GenBank/DDBJ whole genome shotgun (WGS) entry which is preliminary data.</text>
</comment>
<protein>
    <recommendedName>
        <fullName evidence="3">Bacteriocin biosynthesis cyclodehydratase domain-containing protein</fullName>
    </recommendedName>
</protein>
<dbReference type="AlphaFoldDB" id="A0A542ZBC0"/>
<name>A0A542ZBC0_9ACTN</name>
<evidence type="ECO:0000313" key="1">
    <source>
        <dbReference type="EMBL" id="TQL57628.1"/>
    </source>
</evidence>
<dbReference type="Proteomes" id="UP000316196">
    <property type="component" value="Unassembled WGS sequence"/>
</dbReference>